<dbReference type="Proteomes" id="UP000777265">
    <property type="component" value="Unassembled WGS sequence"/>
</dbReference>
<keyword evidence="3" id="KW-0479">Metal-binding</keyword>
<dbReference type="AlphaFoldDB" id="A0A971RZR7"/>
<accession>A0A971RZR7</accession>
<evidence type="ECO:0000256" key="4">
    <source>
        <dbReference type="ARBA" id="ARBA00023004"/>
    </source>
</evidence>
<reference evidence="7" key="1">
    <citation type="journal article" date="2020" name="Biotechnol. Biofuels">
        <title>New insights from the biogas microbiome by comprehensive genome-resolved metagenomics of nearly 1600 species originating from multiple anaerobic digesters.</title>
        <authorList>
            <person name="Campanaro S."/>
            <person name="Treu L."/>
            <person name="Rodriguez-R L.M."/>
            <person name="Kovalovszki A."/>
            <person name="Ziels R.M."/>
            <person name="Maus I."/>
            <person name="Zhu X."/>
            <person name="Kougias P.G."/>
            <person name="Basile A."/>
            <person name="Luo G."/>
            <person name="Schluter A."/>
            <person name="Konstantinidis K.T."/>
            <person name="Angelidaki I."/>
        </authorList>
    </citation>
    <scope>NUCLEOTIDE SEQUENCE</scope>
    <source>
        <strain evidence="7">AS06rmzACSIP_7</strain>
    </source>
</reference>
<dbReference type="PANTHER" id="PTHR32329">
    <property type="entry name" value="BIFUNCTIONAL PROTEIN [INCLUDES 2-HYDROXYACYL-COA DEHYDRATASE (N-TER) AND ITS ACTIVATOR DOMAIN (C_TERM)-RELATED"/>
    <property type="match status" value="1"/>
</dbReference>
<reference evidence="7" key="2">
    <citation type="submission" date="2020-01" db="EMBL/GenBank/DDBJ databases">
        <authorList>
            <person name="Campanaro S."/>
        </authorList>
    </citation>
    <scope>NUCLEOTIDE SEQUENCE</scope>
    <source>
        <strain evidence="7">AS06rmzACSIP_7</strain>
    </source>
</reference>
<dbReference type="NCBIfam" id="TIGR00241">
    <property type="entry name" value="CoA_E_activ"/>
    <property type="match status" value="1"/>
</dbReference>
<name>A0A971RZR7_9BACT</name>
<dbReference type="FunFam" id="3.30.420.40:FF:000217">
    <property type="entry name" value="2-hydroxyisocaproyl-CoA dehydratase activator"/>
    <property type="match status" value="1"/>
</dbReference>
<keyword evidence="5" id="KW-0411">Iron-sulfur</keyword>
<protein>
    <submittedName>
        <fullName evidence="7">2-hydroxyglutaryl-CoA dehydratase</fullName>
    </submittedName>
</protein>
<evidence type="ECO:0000256" key="1">
    <source>
        <dbReference type="ARBA" id="ARBA00001966"/>
    </source>
</evidence>
<feature type="domain" description="ATPase BadF/BadG/BcrA/BcrD type" evidence="6">
    <location>
        <begin position="5"/>
        <end position="253"/>
    </location>
</feature>
<dbReference type="GO" id="GO:0051536">
    <property type="term" value="F:iron-sulfur cluster binding"/>
    <property type="evidence" value="ECO:0007669"/>
    <property type="project" value="UniProtKB-KW"/>
</dbReference>
<dbReference type="GO" id="GO:0046872">
    <property type="term" value="F:metal ion binding"/>
    <property type="evidence" value="ECO:0007669"/>
    <property type="project" value="UniProtKB-KW"/>
</dbReference>
<evidence type="ECO:0000256" key="5">
    <source>
        <dbReference type="ARBA" id="ARBA00023014"/>
    </source>
</evidence>
<evidence type="ECO:0000259" key="6">
    <source>
        <dbReference type="Pfam" id="PF01869"/>
    </source>
</evidence>
<keyword evidence="4" id="KW-0408">Iron</keyword>
<dbReference type="InterPro" id="IPR051805">
    <property type="entry name" value="Dehydratase_Activator_Redct"/>
</dbReference>
<proteinExistence type="predicted"/>
<evidence type="ECO:0000313" key="8">
    <source>
        <dbReference type="Proteomes" id="UP000777265"/>
    </source>
</evidence>
<evidence type="ECO:0000313" key="7">
    <source>
        <dbReference type="EMBL" id="NLW34578.1"/>
    </source>
</evidence>
<organism evidence="7 8">
    <name type="scientific">Syntrophorhabdus aromaticivorans</name>
    <dbReference type="NCBI Taxonomy" id="328301"/>
    <lineage>
        <taxon>Bacteria</taxon>
        <taxon>Pseudomonadati</taxon>
        <taxon>Thermodesulfobacteriota</taxon>
        <taxon>Syntrophorhabdia</taxon>
        <taxon>Syntrophorhabdales</taxon>
        <taxon>Syntrophorhabdaceae</taxon>
        <taxon>Syntrophorhabdus</taxon>
    </lineage>
</organism>
<comment type="subunit">
    <text evidence="2">Homodimer.</text>
</comment>
<sequence>MLVAGIDIGSITTEALLFDKDKGIVGYTIMQTGADSKKTAEMALEKVLAYPGKSVSDVSYIVSTGCGRKRAAFAKESVTEITCIAKGVNYLFPEARTIIDIGGQDTKVVRIDEKGRVTEFEMNDKCAAGTGRFVEVMAKALNVELDKIGEISLQHKKELTISSICTVFAESEVISLVSEGEELEDILYGIHKAIADRTLGLINRLGGIEEQVIMAGGVAKNIGVVKALEKVLNSSIKIHVEPQIVGALGAAILSLEKAV</sequence>
<dbReference type="Gene3D" id="3.30.420.40">
    <property type="match status" value="2"/>
</dbReference>
<evidence type="ECO:0000256" key="3">
    <source>
        <dbReference type="ARBA" id="ARBA00022723"/>
    </source>
</evidence>
<dbReference type="InterPro" id="IPR043129">
    <property type="entry name" value="ATPase_NBD"/>
</dbReference>
<dbReference type="InterPro" id="IPR008275">
    <property type="entry name" value="CoA_E_activase_dom"/>
</dbReference>
<comment type="caution">
    <text evidence="7">The sequence shown here is derived from an EMBL/GenBank/DDBJ whole genome shotgun (WGS) entry which is preliminary data.</text>
</comment>
<dbReference type="SUPFAM" id="SSF53067">
    <property type="entry name" value="Actin-like ATPase domain"/>
    <property type="match status" value="1"/>
</dbReference>
<evidence type="ECO:0000256" key="2">
    <source>
        <dbReference type="ARBA" id="ARBA00011738"/>
    </source>
</evidence>
<dbReference type="EMBL" id="JAAYEE010000067">
    <property type="protein sequence ID" value="NLW34578.1"/>
    <property type="molecule type" value="Genomic_DNA"/>
</dbReference>
<gene>
    <name evidence="7" type="ORF">GXY80_03715</name>
</gene>
<dbReference type="Pfam" id="PF01869">
    <property type="entry name" value="BcrAD_BadFG"/>
    <property type="match status" value="1"/>
</dbReference>
<comment type="cofactor">
    <cofactor evidence="1">
        <name>[4Fe-4S] cluster</name>
        <dbReference type="ChEBI" id="CHEBI:49883"/>
    </cofactor>
</comment>
<dbReference type="InterPro" id="IPR002731">
    <property type="entry name" value="ATPase_BadF"/>
</dbReference>
<dbReference type="PANTHER" id="PTHR32329:SF2">
    <property type="entry name" value="BIFUNCTIONAL PROTEIN [INCLUDES 2-HYDROXYACYL-COA DEHYDRATASE (N-TER) AND ITS ACTIVATOR DOMAIN (C_TERM)"/>
    <property type="match status" value="1"/>
</dbReference>
<dbReference type="CDD" id="cd24036">
    <property type="entry name" value="ASKHA_NBD_BcrAD_BadFG_HgdC_HadI"/>
    <property type="match status" value="1"/>
</dbReference>